<dbReference type="SUPFAM" id="SSF47060">
    <property type="entry name" value="S15/NS1 RNA-binding domain"/>
    <property type="match status" value="1"/>
</dbReference>
<dbReference type="EMBL" id="LZYO01000010">
    <property type="protein sequence ID" value="ODH44970.1"/>
    <property type="molecule type" value="Genomic_DNA"/>
</dbReference>
<dbReference type="GO" id="GO:0005737">
    <property type="term" value="C:cytoplasm"/>
    <property type="evidence" value="ECO:0007669"/>
    <property type="project" value="UniProtKB-ARBA"/>
</dbReference>
<sequence length="379" mass="41955">MFRNLFPVAGHGIQANDGPSSILLSAPRAGKKVLDIASGHFACPTLMGHIDNMPPRILTPFLTPFHSRAFNVSLLQNPFAALSLGPSPASSRIAPLSSKSRSKKRKRQSPYAIAQARQRKAANLSRQAVLKKERATTYGDPVLGNPTPFIKSLMPKQLETVAPMTQQKVNEPPNTSSTQPIIPDLNHYLTSEEFEDALARSKRLTEPVVNSESAISDPQSKEEELLEHEAAHRNAQQAISRIIQLDNGSNKDRTRVNIQRCIHTFGRHVTESMLEPKTLAAIDPSSPKNPPGSTRAGPDTGSSEVQIAILTTKILVLAQQIAKYGHKDKHNKRNLRLLVHKRQKLLKYLRRKERGGPRWQHLINTLGLTDASWKGEISL</sequence>
<evidence type="ECO:0000256" key="3">
    <source>
        <dbReference type="ARBA" id="ARBA00023274"/>
    </source>
</evidence>
<dbReference type="Proteomes" id="UP000242814">
    <property type="component" value="Unassembled WGS sequence"/>
</dbReference>
<dbReference type="InterPro" id="IPR009068">
    <property type="entry name" value="uS15_NS1_RNA-bd_sf"/>
</dbReference>
<proteinExistence type="inferred from homology"/>
<evidence type="ECO:0000313" key="5">
    <source>
        <dbReference type="EMBL" id="ODH44970.1"/>
    </source>
</evidence>
<dbReference type="SMART" id="SM01387">
    <property type="entry name" value="Ribosomal_S15"/>
    <property type="match status" value="1"/>
</dbReference>
<organism evidence="5 6">
    <name type="scientific">Paracoccidioides brasiliensis</name>
    <dbReference type="NCBI Taxonomy" id="121759"/>
    <lineage>
        <taxon>Eukaryota</taxon>
        <taxon>Fungi</taxon>
        <taxon>Dikarya</taxon>
        <taxon>Ascomycota</taxon>
        <taxon>Pezizomycotina</taxon>
        <taxon>Eurotiomycetes</taxon>
        <taxon>Eurotiomycetidae</taxon>
        <taxon>Onygenales</taxon>
        <taxon>Ajellomycetaceae</taxon>
        <taxon>Paracoccidioides</taxon>
    </lineage>
</organism>
<keyword evidence="2 5" id="KW-0689">Ribosomal protein</keyword>
<feature type="region of interest" description="Disordered" evidence="4">
    <location>
        <begin position="280"/>
        <end position="302"/>
    </location>
</feature>
<dbReference type="PANTHER" id="PTHR23321:SF26">
    <property type="entry name" value="SMALL RIBOSOMAL SUBUNIT PROTEIN US15M"/>
    <property type="match status" value="1"/>
</dbReference>
<dbReference type="InterPro" id="IPR005290">
    <property type="entry name" value="Ribosomal_uS15_bac-type"/>
</dbReference>
<dbReference type="CDD" id="cd00353">
    <property type="entry name" value="Ribosomal_S15p_S13e"/>
    <property type="match status" value="1"/>
</dbReference>
<comment type="similarity">
    <text evidence="1">Belongs to the universal ribosomal protein uS15 family.</text>
</comment>
<evidence type="ECO:0000256" key="4">
    <source>
        <dbReference type="SAM" id="MobiDB-lite"/>
    </source>
</evidence>
<dbReference type="AlphaFoldDB" id="A0A1D2JP40"/>
<gene>
    <name evidence="5" type="ORF">ACO22_00521</name>
</gene>
<dbReference type="VEuPathDB" id="FungiDB:PABG_02355"/>
<dbReference type="GO" id="GO:1990904">
    <property type="term" value="C:ribonucleoprotein complex"/>
    <property type="evidence" value="ECO:0007669"/>
    <property type="project" value="UniProtKB-KW"/>
</dbReference>
<reference evidence="5 6" key="1">
    <citation type="submission" date="2016-06" db="EMBL/GenBank/DDBJ databases">
        <authorList>
            <person name="Kjaerup R.B."/>
            <person name="Dalgaard T.S."/>
            <person name="Juul-Madsen H.R."/>
        </authorList>
    </citation>
    <scope>NUCLEOTIDE SEQUENCE [LARGE SCALE GENOMIC DNA]</scope>
    <source>
        <strain evidence="5 6">Pb300</strain>
    </source>
</reference>
<feature type="region of interest" description="Disordered" evidence="4">
    <location>
        <begin position="86"/>
        <end position="111"/>
    </location>
</feature>
<evidence type="ECO:0000313" key="6">
    <source>
        <dbReference type="Proteomes" id="UP000242814"/>
    </source>
</evidence>
<dbReference type="Gene3D" id="1.10.287.10">
    <property type="entry name" value="S15/NS1, RNA-binding"/>
    <property type="match status" value="1"/>
</dbReference>
<dbReference type="PANTHER" id="PTHR23321">
    <property type="entry name" value="RIBOSOMAL PROTEIN S15, BACTERIAL AND ORGANELLAR"/>
    <property type="match status" value="1"/>
</dbReference>
<dbReference type="InterPro" id="IPR000589">
    <property type="entry name" value="Ribosomal_uS15"/>
</dbReference>
<keyword evidence="3" id="KW-0687">Ribonucleoprotein</keyword>
<dbReference type="GO" id="GO:0003735">
    <property type="term" value="F:structural constituent of ribosome"/>
    <property type="evidence" value="ECO:0007669"/>
    <property type="project" value="InterPro"/>
</dbReference>
<name>A0A1D2JP40_PARBR</name>
<evidence type="ECO:0000256" key="2">
    <source>
        <dbReference type="ARBA" id="ARBA00022980"/>
    </source>
</evidence>
<accession>A0A1D2JP40</accession>
<dbReference type="Pfam" id="PF00312">
    <property type="entry name" value="Ribosomal_S15"/>
    <property type="match status" value="1"/>
</dbReference>
<dbReference type="GO" id="GO:0006412">
    <property type="term" value="P:translation"/>
    <property type="evidence" value="ECO:0007669"/>
    <property type="project" value="InterPro"/>
</dbReference>
<evidence type="ECO:0000256" key="1">
    <source>
        <dbReference type="ARBA" id="ARBA00008434"/>
    </source>
</evidence>
<dbReference type="VEuPathDB" id="FungiDB:PADG_00785"/>
<protein>
    <submittedName>
        <fullName evidence="5">Ribosomal protein S15</fullName>
    </submittedName>
</protein>
<dbReference type="GO" id="GO:0005840">
    <property type="term" value="C:ribosome"/>
    <property type="evidence" value="ECO:0007669"/>
    <property type="project" value="UniProtKB-KW"/>
</dbReference>
<comment type="caution">
    <text evidence="5">The sequence shown here is derived from an EMBL/GenBank/DDBJ whole genome shotgun (WGS) entry which is preliminary data.</text>
</comment>